<sequence>MEFSPLCGGLGRSRSFTWSGAQAEVPHSTTGRDRIGMRGRDCGFSLLMSKCLKMSKHGFDSDTVTLTRFVLAEQSKVPTATGELTQLLNAIQTAVKVISSAVRRAGITKL</sequence>
<dbReference type="EMBL" id="KB740771">
    <property type="protein sequence ID" value="ENN78975.1"/>
    <property type="molecule type" value="Genomic_DNA"/>
</dbReference>
<dbReference type="Pfam" id="PF00316">
    <property type="entry name" value="FBPase"/>
    <property type="match status" value="1"/>
</dbReference>
<accession>N6UB79</accession>
<organism evidence="1">
    <name type="scientific">Dendroctonus ponderosae</name>
    <name type="common">Mountain pine beetle</name>
    <dbReference type="NCBI Taxonomy" id="77166"/>
    <lineage>
        <taxon>Eukaryota</taxon>
        <taxon>Metazoa</taxon>
        <taxon>Ecdysozoa</taxon>
        <taxon>Arthropoda</taxon>
        <taxon>Hexapoda</taxon>
        <taxon>Insecta</taxon>
        <taxon>Pterygota</taxon>
        <taxon>Neoptera</taxon>
        <taxon>Endopterygota</taxon>
        <taxon>Coleoptera</taxon>
        <taxon>Polyphaga</taxon>
        <taxon>Cucujiformia</taxon>
        <taxon>Curculionidae</taxon>
        <taxon>Scolytinae</taxon>
        <taxon>Dendroctonus</taxon>
    </lineage>
</organism>
<feature type="non-terminal residue" evidence="1">
    <location>
        <position position="1"/>
    </location>
</feature>
<proteinExistence type="predicted"/>
<dbReference type="SUPFAM" id="SSF56655">
    <property type="entry name" value="Carbohydrate phosphatase"/>
    <property type="match status" value="1"/>
</dbReference>
<dbReference type="HOGENOM" id="CLU_2173548_0_0_1"/>
<protein>
    <submittedName>
        <fullName evidence="1">Uncharacterized protein</fullName>
    </submittedName>
</protein>
<dbReference type="InterPro" id="IPR033391">
    <property type="entry name" value="FBPase_N"/>
</dbReference>
<gene>
    <name evidence="1" type="ORF">YQE_04559</name>
</gene>
<dbReference type="OrthoDB" id="10256725at2759"/>
<dbReference type="AlphaFoldDB" id="N6UB79"/>
<name>N6UB79_DENPD</name>
<evidence type="ECO:0000313" key="1">
    <source>
        <dbReference type="EMBL" id="ENN78975.1"/>
    </source>
</evidence>
<reference evidence="1" key="1">
    <citation type="journal article" date="2013" name="Genome Biol.">
        <title>Draft genome of the mountain pine beetle, Dendroctonus ponderosae Hopkins, a major forest pest.</title>
        <authorList>
            <person name="Keeling C.I."/>
            <person name="Yuen M.M."/>
            <person name="Liao N.Y."/>
            <person name="Docking T.R."/>
            <person name="Chan S.K."/>
            <person name="Taylor G.A."/>
            <person name="Palmquist D.L."/>
            <person name="Jackman S.D."/>
            <person name="Nguyen A."/>
            <person name="Li M."/>
            <person name="Henderson H."/>
            <person name="Janes J.K."/>
            <person name="Zhao Y."/>
            <person name="Pandoh P."/>
            <person name="Moore R."/>
            <person name="Sperling F.A."/>
            <person name="Huber D.P."/>
            <person name="Birol I."/>
            <person name="Jones S.J."/>
            <person name="Bohlmann J."/>
        </authorList>
    </citation>
    <scope>NUCLEOTIDE SEQUENCE</scope>
</reference>
<dbReference type="Gene3D" id="3.30.540.10">
    <property type="entry name" value="Fructose-1,6-Bisphosphatase, subunit A, domain 1"/>
    <property type="match status" value="1"/>
</dbReference>